<feature type="domain" description="DNA polymerase III beta sliding clamp C-terminal" evidence="11">
    <location>
        <begin position="259"/>
        <end position="359"/>
    </location>
</feature>
<dbReference type="PANTHER" id="PTHR30478:SF0">
    <property type="entry name" value="BETA SLIDING CLAMP"/>
    <property type="match status" value="1"/>
</dbReference>
<dbReference type="GO" id="GO:0003887">
    <property type="term" value="F:DNA-directed DNA polymerase activity"/>
    <property type="evidence" value="ECO:0007669"/>
    <property type="project" value="UniProtKB-KW"/>
</dbReference>
<dbReference type="GO" id="GO:0006271">
    <property type="term" value="P:DNA strand elongation involved in DNA replication"/>
    <property type="evidence" value="ECO:0007669"/>
    <property type="project" value="TreeGrafter"/>
</dbReference>
<dbReference type="PANTHER" id="PTHR30478">
    <property type="entry name" value="DNA POLYMERASE III SUBUNIT BETA"/>
    <property type="match status" value="1"/>
</dbReference>
<keyword evidence="4" id="KW-0808">Transferase</keyword>
<evidence type="ECO:0000256" key="4">
    <source>
        <dbReference type="ARBA" id="ARBA00022679"/>
    </source>
</evidence>
<dbReference type="SMART" id="SM00480">
    <property type="entry name" value="POL3Bc"/>
    <property type="match status" value="1"/>
</dbReference>
<protein>
    <submittedName>
        <fullName evidence="12">DNA polymerase III subunit beta</fullName>
    </submittedName>
</protein>
<keyword evidence="3" id="KW-0963">Cytoplasm</keyword>
<dbReference type="InterPro" id="IPR001001">
    <property type="entry name" value="DNA_polIII_beta"/>
</dbReference>
<dbReference type="Pfam" id="PF02768">
    <property type="entry name" value="DNA_pol3_beta_3"/>
    <property type="match status" value="1"/>
</dbReference>
<reference evidence="13" key="1">
    <citation type="submission" date="2008-12" db="EMBL/GenBank/DDBJ databases">
        <title>Annotation of Streptomyces ghanaensis ATCC 14672.</title>
        <authorList>
            <consortium name="The Broad Institute Genome Sequencing Platform"/>
            <consortium name="Broad Institute Microbial Sequencing Center"/>
            <person name="Fischbach M."/>
            <person name="Ward D."/>
            <person name="Young S."/>
            <person name="Kodira C.D."/>
            <person name="Zeng Q."/>
            <person name="Koehrsen M."/>
            <person name="Godfrey P."/>
            <person name="Alvarado L."/>
            <person name="Berlin A.M."/>
            <person name="Borenstein D."/>
            <person name="Chen Z."/>
            <person name="Engels R."/>
            <person name="Freedman E."/>
            <person name="Gellesch M."/>
            <person name="Goldberg J."/>
            <person name="Griggs A."/>
            <person name="Gujja S."/>
            <person name="Heiman D.I."/>
            <person name="Hepburn T.A."/>
            <person name="Howarth C."/>
            <person name="Jen D."/>
            <person name="Larson L."/>
            <person name="Lewis B."/>
            <person name="Mehta T."/>
            <person name="Park D."/>
            <person name="Pearson M."/>
            <person name="Roberts A."/>
            <person name="Saif S."/>
            <person name="Shea T.D."/>
            <person name="Shenoy N."/>
            <person name="Sisk P."/>
            <person name="Stolte C."/>
            <person name="Sykes S.N."/>
            <person name="Walk T."/>
            <person name="White J."/>
            <person name="Yandava C."/>
            <person name="Straight P."/>
            <person name="Clardy J."/>
            <person name="Hung D."/>
            <person name="Kolter R."/>
            <person name="Mekalanos J."/>
            <person name="Walker S."/>
            <person name="Walsh C.T."/>
            <person name="Wieland B.L.C."/>
            <person name="Ilzarbe M."/>
            <person name="Galagan J."/>
            <person name="Nusbaum C."/>
            <person name="Birren B."/>
        </authorList>
    </citation>
    <scope>NUCLEOTIDE SEQUENCE [LARGE SCALE GENOMIC DNA]</scope>
    <source>
        <strain evidence="13">ATCC 14672 / DSM 40746 / JCM 4963 / KCTC 9882 / NRRL B-12104 / FH 1290</strain>
    </source>
</reference>
<evidence type="ECO:0000256" key="5">
    <source>
        <dbReference type="ARBA" id="ARBA00022695"/>
    </source>
</evidence>
<evidence type="ECO:0000313" key="12">
    <source>
        <dbReference type="EMBL" id="EFE65845.2"/>
    </source>
</evidence>
<dbReference type="InterPro" id="IPR022635">
    <property type="entry name" value="DNA_polIII_beta_C"/>
</dbReference>
<dbReference type="InterPro" id="IPR022634">
    <property type="entry name" value="DNA_polIII_beta_N"/>
</dbReference>
<dbReference type="eggNOG" id="COG0592">
    <property type="taxonomic scope" value="Bacteria"/>
</dbReference>
<dbReference type="SUPFAM" id="SSF55979">
    <property type="entry name" value="DNA clamp"/>
    <property type="match status" value="3"/>
</dbReference>
<keyword evidence="7" id="KW-0239">DNA-directed DNA polymerase</keyword>
<evidence type="ECO:0000256" key="1">
    <source>
        <dbReference type="ARBA" id="ARBA00004496"/>
    </source>
</evidence>
<evidence type="ECO:0000256" key="2">
    <source>
        <dbReference type="ARBA" id="ARBA00010752"/>
    </source>
</evidence>
<evidence type="ECO:0000256" key="3">
    <source>
        <dbReference type="ARBA" id="ARBA00022490"/>
    </source>
</evidence>
<dbReference type="GO" id="GO:0003677">
    <property type="term" value="F:DNA binding"/>
    <property type="evidence" value="ECO:0007669"/>
    <property type="project" value="UniProtKB-KW"/>
</dbReference>
<comment type="similarity">
    <text evidence="2">Belongs to the beta sliding clamp family.</text>
</comment>
<keyword evidence="8" id="KW-0238">DNA-binding</keyword>
<name>D6A4K5_STRV1</name>
<evidence type="ECO:0000256" key="6">
    <source>
        <dbReference type="ARBA" id="ARBA00022705"/>
    </source>
</evidence>
<evidence type="ECO:0000259" key="9">
    <source>
        <dbReference type="Pfam" id="PF00712"/>
    </source>
</evidence>
<comment type="subcellular location">
    <subcellularLocation>
        <location evidence="1">Cytoplasm</location>
    </subcellularLocation>
</comment>
<evidence type="ECO:0000256" key="8">
    <source>
        <dbReference type="ARBA" id="ARBA00023125"/>
    </source>
</evidence>
<sequence length="375" mass="39813">MKIRIDQKLFAEAAKRAHRRLPNNPLQPLLGGLLLETDGDSVTLSGFDYETSTRATLAADVLETGHVLVSGRLLADVTAAMPTGPVDVVADDQELTLAAPGTTFTLPTMDRRDYPELPQAPEAAGTVDGDLLAAAVVHAAQASMPDKEAAGSLEGFRGVHIAADGDHLTVSASDRYRIVRHRIPWTPDGETADDLLVPAAHLAATCKQLAGGPVRVSFTNNITVAALANDTLTVTSRTVATPFPNIDNFFPNPAAASGWLRADAAELLEAVKRAALVNHKEEQAIRLSFDQDQVTVTGGVEGSKGASRVDAEITDLDGFTAGYRPGFLGSLLAPISGQVQIWFTTPNKPVLIQPVDDEGRVIDTYRAVCMPVRLT</sequence>
<dbReference type="EMBL" id="DS999641">
    <property type="protein sequence ID" value="EFE65845.2"/>
    <property type="molecule type" value="Genomic_DNA"/>
</dbReference>
<evidence type="ECO:0000259" key="10">
    <source>
        <dbReference type="Pfam" id="PF02767"/>
    </source>
</evidence>
<gene>
    <name evidence="12" type="ORF">SSFG_01099</name>
</gene>
<keyword evidence="6" id="KW-0235">DNA replication</keyword>
<accession>D6A4K5</accession>
<evidence type="ECO:0000259" key="11">
    <source>
        <dbReference type="Pfam" id="PF02768"/>
    </source>
</evidence>
<proteinExistence type="inferred from homology"/>
<dbReference type="RefSeq" id="WP_004980675.1">
    <property type="nucleotide sequence ID" value="NZ_DS999641.1"/>
</dbReference>
<organism evidence="12 13">
    <name type="scientific">Streptomyces viridosporus (strain ATCC 14672 / DSM 40746 / JCM 4963 / KCTC 9882 / NRRL B-12104 / FH 1290)</name>
    <name type="common">Streptomyces ghanaensis</name>
    <dbReference type="NCBI Taxonomy" id="566461"/>
    <lineage>
        <taxon>Bacteria</taxon>
        <taxon>Bacillati</taxon>
        <taxon>Actinomycetota</taxon>
        <taxon>Actinomycetes</taxon>
        <taxon>Kitasatosporales</taxon>
        <taxon>Streptomycetaceae</taxon>
        <taxon>Streptomyces</taxon>
    </lineage>
</organism>
<dbReference type="InterPro" id="IPR046938">
    <property type="entry name" value="DNA_clamp_sf"/>
</dbReference>
<dbReference type="GO" id="GO:0008408">
    <property type="term" value="F:3'-5' exonuclease activity"/>
    <property type="evidence" value="ECO:0007669"/>
    <property type="project" value="InterPro"/>
</dbReference>
<evidence type="ECO:0000313" key="13">
    <source>
        <dbReference type="Proteomes" id="UP000003824"/>
    </source>
</evidence>
<dbReference type="Gene3D" id="3.10.150.10">
    <property type="entry name" value="DNA Polymerase III, subunit A, domain 2"/>
    <property type="match status" value="3"/>
</dbReference>
<dbReference type="Pfam" id="PF02767">
    <property type="entry name" value="DNA_pol3_beta_2"/>
    <property type="match status" value="1"/>
</dbReference>
<dbReference type="NCBIfam" id="TIGR00663">
    <property type="entry name" value="dnan"/>
    <property type="match status" value="1"/>
</dbReference>
<feature type="domain" description="DNA polymerase III beta sliding clamp central" evidence="10">
    <location>
        <begin position="136"/>
        <end position="245"/>
    </location>
</feature>
<feature type="domain" description="DNA polymerase III beta sliding clamp N-terminal" evidence="9">
    <location>
        <begin position="1"/>
        <end position="118"/>
    </location>
</feature>
<dbReference type="Pfam" id="PF00712">
    <property type="entry name" value="DNA_pol3_beta"/>
    <property type="match status" value="1"/>
</dbReference>
<evidence type="ECO:0000256" key="7">
    <source>
        <dbReference type="ARBA" id="ARBA00022932"/>
    </source>
</evidence>
<dbReference type="InterPro" id="IPR022637">
    <property type="entry name" value="DNA_polIII_beta_cen"/>
</dbReference>
<dbReference type="AlphaFoldDB" id="D6A4K5"/>
<keyword evidence="5" id="KW-0548">Nucleotidyltransferase</keyword>
<dbReference type="GO" id="GO:0005737">
    <property type="term" value="C:cytoplasm"/>
    <property type="evidence" value="ECO:0007669"/>
    <property type="project" value="UniProtKB-SubCell"/>
</dbReference>
<dbReference type="Proteomes" id="UP000003824">
    <property type="component" value="Unassembled WGS sequence"/>
</dbReference>
<dbReference type="GO" id="GO:0009360">
    <property type="term" value="C:DNA polymerase III complex"/>
    <property type="evidence" value="ECO:0007669"/>
    <property type="project" value="InterPro"/>
</dbReference>